<dbReference type="InterPro" id="IPR027417">
    <property type="entry name" value="P-loop_NTPase"/>
</dbReference>
<dbReference type="Pfam" id="PF00300">
    <property type="entry name" value="His_Phos_1"/>
    <property type="match status" value="1"/>
</dbReference>
<keyword evidence="1" id="KW-0547">Nucleotide-binding</keyword>
<feature type="binding site" evidence="4">
    <location>
        <position position="312"/>
    </location>
    <ligand>
        <name>substrate</name>
    </ligand>
</feature>
<dbReference type="PIRSF" id="PIRSF000709">
    <property type="entry name" value="6PFK_2-Ptase"/>
    <property type="match status" value="1"/>
</dbReference>
<sequence>MFDSVEKSPRPGRTLEMESSVCGVPGLGGLMQLGDGVKLAICMVGLSGCGKTYVANKIRRFLTWKGYDARVFSCSEVRKVMYPDYASPPAEYWNPDNKDMVELRFSVLKETVRQLFQYLREGGQVGILDGSNLSHAFREYLMKQMESEPNLHLPLWIEMRVNDKDIRIRRFRNEKLVSIEYMGYDKQHALQDYENRIAFQLKNYDDIENDESYVYCIAEINRDNRKRYITNYVRGYLPTTIVSFVMNLHPEPKPIYFTRHGQSEYNIEDRIGGDPNLTAFGKQYAARLGKYVSTDPYCDVHRLAVWTSCLQRTVQTAQYIECNSRVKWTALNEIDAGICENLTYQEMGQKYPDVAKQRKKDKLNYRYPEGESYMDIIERLQPVIFELERTTKPVIVVSHQAVLRCLISYFIDLPKDNIPYYSIPLHTLVRIVSREGSYDEERIPLMPVSVVESFPKYLEDLEERKRRESI</sequence>
<dbReference type="CDD" id="cd07067">
    <property type="entry name" value="HP_PGM_like"/>
    <property type="match status" value="1"/>
</dbReference>
<dbReference type="GO" id="GO:0005524">
    <property type="term" value="F:ATP binding"/>
    <property type="evidence" value="ECO:0007669"/>
    <property type="project" value="UniProtKB-KW"/>
</dbReference>
<dbReference type="Gene3D" id="3.40.50.300">
    <property type="entry name" value="P-loop containing nucleotide triphosphate hydrolases"/>
    <property type="match status" value="1"/>
</dbReference>
<dbReference type="InterPro" id="IPR029033">
    <property type="entry name" value="His_PPase_superfam"/>
</dbReference>
<dbReference type="STRING" id="478820.A0A196S5X5"/>
<evidence type="ECO:0000259" key="5">
    <source>
        <dbReference type="Pfam" id="PF01591"/>
    </source>
</evidence>
<dbReference type="GO" id="GO:0005829">
    <property type="term" value="C:cytosol"/>
    <property type="evidence" value="ECO:0007669"/>
    <property type="project" value="TreeGrafter"/>
</dbReference>
<dbReference type="InterPro" id="IPR013078">
    <property type="entry name" value="His_Pase_superF_clade-1"/>
</dbReference>
<keyword evidence="7" id="KW-1185">Reference proteome</keyword>
<name>A0A196S5X5_BLAHN</name>
<feature type="active site" description="Tele-phosphohistidine intermediate" evidence="3">
    <location>
        <position position="260"/>
    </location>
</feature>
<keyword evidence="2" id="KW-0067">ATP-binding</keyword>
<dbReference type="PRINTS" id="PR00991">
    <property type="entry name" value="6PFRUCTKNASE"/>
</dbReference>
<dbReference type="PANTHER" id="PTHR10606:SF44">
    <property type="entry name" value="6-PHOSPHOFRUCTO 2-KINASE_FRUCTOSE 2,6-BISPHOSPHATASE LONG FORM"/>
    <property type="match status" value="1"/>
</dbReference>
<dbReference type="GO" id="GO:0006003">
    <property type="term" value="P:fructose 2,6-bisphosphate metabolic process"/>
    <property type="evidence" value="ECO:0007669"/>
    <property type="project" value="InterPro"/>
</dbReference>
<dbReference type="SUPFAM" id="SSF52540">
    <property type="entry name" value="P-loop containing nucleoside triphosphate hydrolases"/>
    <property type="match status" value="1"/>
</dbReference>
<reference evidence="6 7" key="1">
    <citation type="submission" date="2016-05" db="EMBL/GenBank/DDBJ databases">
        <title>Nuclear genome of Blastocystis sp. subtype 1 NandII.</title>
        <authorList>
            <person name="Gentekaki E."/>
            <person name="Curtis B."/>
            <person name="Stairs C."/>
            <person name="Eme L."/>
            <person name="Herman E."/>
            <person name="Klimes V."/>
            <person name="Arias M.C."/>
            <person name="Elias M."/>
            <person name="Hilliou F."/>
            <person name="Klute M."/>
            <person name="Malik S.-B."/>
            <person name="Pightling A."/>
            <person name="Rachubinski R."/>
            <person name="Salas D."/>
            <person name="Schlacht A."/>
            <person name="Suga H."/>
            <person name="Archibald J."/>
            <person name="Ball S.G."/>
            <person name="Clark G."/>
            <person name="Dacks J."/>
            <person name="Van Der Giezen M."/>
            <person name="Tsaousis A."/>
            <person name="Roger A."/>
        </authorList>
    </citation>
    <scope>NUCLEOTIDE SEQUENCE [LARGE SCALE GENOMIC DNA]</scope>
    <source>
        <strain evidence="7">ATCC 50177 / NandII</strain>
    </source>
</reference>
<proteinExistence type="predicted"/>
<keyword evidence="6" id="KW-0418">Kinase</keyword>
<dbReference type="Pfam" id="PF01591">
    <property type="entry name" value="6PF2K"/>
    <property type="match status" value="1"/>
</dbReference>
<comment type="caution">
    <text evidence="6">The sequence shown here is derived from an EMBL/GenBank/DDBJ whole genome shotgun (WGS) entry which is preliminary data.</text>
</comment>
<evidence type="ECO:0000313" key="6">
    <source>
        <dbReference type="EMBL" id="OAO12485.1"/>
    </source>
</evidence>
<feature type="active site" description="Proton donor/acceptor" evidence="3">
    <location>
        <position position="333"/>
    </location>
</feature>
<dbReference type="SUPFAM" id="SSF53254">
    <property type="entry name" value="Phosphoglycerate mutase-like"/>
    <property type="match status" value="1"/>
</dbReference>
<dbReference type="SMART" id="SM00855">
    <property type="entry name" value="PGAM"/>
    <property type="match status" value="1"/>
</dbReference>
<dbReference type="GO" id="GO:0004331">
    <property type="term" value="F:fructose-2,6-bisphosphate 2-phosphatase activity"/>
    <property type="evidence" value="ECO:0007669"/>
    <property type="project" value="TreeGrafter"/>
</dbReference>
<dbReference type="AlphaFoldDB" id="A0A196S5X5"/>
<dbReference type="GO" id="GO:0006000">
    <property type="term" value="P:fructose metabolic process"/>
    <property type="evidence" value="ECO:0007669"/>
    <property type="project" value="InterPro"/>
</dbReference>
<dbReference type="InterPro" id="IPR013079">
    <property type="entry name" value="6Phosfructo_kin"/>
</dbReference>
<dbReference type="InterPro" id="IPR003094">
    <property type="entry name" value="6Pfruct_kin"/>
</dbReference>
<evidence type="ECO:0000313" key="7">
    <source>
        <dbReference type="Proteomes" id="UP000078348"/>
    </source>
</evidence>
<dbReference type="Gene3D" id="3.40.50.1240">
    <property type="entry name" value="Phosphoglycerate mutase-like"/>
    <property type="match status" value="1"/>
</dbReference>
<organism evidence="6 7">
    <name type="scientific">Blastocystis sp. subtype 1 (strain ATCC 50177 / NandII)</name>
    <dbReference type="NCBI Taxonomy" id="478820"/>
    <lineage>
        <taxon>Eukaryota</taxon>
        <taxon>Sar</taxon>
        <taxon>Stramenopiles</taxon>
        <taxon>Bigyra</taxon>
        <taxon>Opalozoa</taxon>
        <taxon>Opalinata</taxon>
        <taxon>Blastocystidae</taxon>
        <taxon>Blastocystis</taxon>
    </lineage>
</organism>
<dbReference type="GO" id="GO:0003873">
    <property type="term" value="F:6-phosphofructo-2-kinase activity"/>
    <property type="evidence" value="ECO:0007669"/>
    <property type="project" value="InterPro"/>
</dbReference>
<dbReference type="Proteomes" id="UP000078348">
    <property type="component" value="Unassembled WGS sequence"/>
</dbReference>
<dbReference type="OrthoDB" id="267323at2759"/>
<evidence type="ECO:0000256" key="1">
    <source>
        <dbReference type="ARBA" id="ARBA00022741"/>
    </source>
</evidence>
<evidence type="ECO:0000256" key="3">
    <source>
        <dbReference type="PIRSR" id="PIRSR613078-1"/>
    </source>
</evidence>
<gene>
    <name evidence="6" type="ORF">AV274_5840</name>
</gene>
<keyword evidence="6" id="KW-0808">Transferase</keyword>
<evidence type="ECO:0000256" key="2">
    <source>
        <dbReference type="ARBA" id="ARBA00022840"/>
    </source>
</evidence>
<feature type="binding site" evidence="4">
    <location>
        <begin position="259"/>
        <end position="266"/>
    </location>
    <ligand>
        <name>substrate</name>
    </ligand>
</feature>
<accession>A0A196S5X5</accession>
<evidence type="ECO:0000256" key="4">
    <source>
        <dbReference type="PIRSR" id="PIRSR613078-2"/>
    </source>
</evidence>
<dbReference type="FunFam" id="3.40.50.1240:FF:000006">
    <property type="entry name" value="6-phosphofructo-2-kinase/fructose-2, 6-bisphosphatase"/>
    <property type="match status" value="1"/>
</dbReference>
<dbReference type="PANTHER" id="PTHR10606">
    <property type="entry name" value="6-PHOSPHOFRUCTO-2-KINASE/FRUCTOSE-2,6-BISPHOSPHATASE"/>
    <property type="match status" value="1"/>
</dbReference>
<feature type="domain" description="6-phosphofructo-2-kinase" evidence="5">
    <location>
        <begin position="35"/>
        <end position="252"/>
    </location>
</feature>
<dbReference type="EMBL" id="LXWW01000543">
    <property type="protein sequence ID" value="OAO12485.1"/>
    <property type="molecule type" value="Genomic_DNA"/>
</dbReference>
<protein>
    <submittedName>
        <fullName evidence="6">6-phosphofructo-2-kinase/fructose-2, 6-biphosphatase</fullName>
    </submittedName>
</protein>